<comment type="subcellular location">
    <subcellularLocation>
        <location evidence="1">Membrane</location>
        <topology evidence="1">Multi-pass membrane protein</topology>
    </subcellularLocation>
</comment>
<feature type="transmembrane region" description="Helical" evidence="12">
    <location>
        <begin position="549"/>
        <end position="572"/>
    </location>
</feature>
<evidence type="ECO:0000313" key="15">
    <source>
        <dbReference type="Proteomes" id="UP000028760"/>
    </source>
</evidence>
<feature type="transmembrane region" description="Helical" evidence="12">
    <location>
        <begin position="346"/>
        <end position="367"/>
    </location>
</feature>
<proteinExistence type="inferred from homology"/>
<keyword evidence="8 11" id="KW-0675">Receptor</keyword>
<evidence type="ECO:0000256" key="4">
    <source>
        <dbReference type="ARBA" id="ARBA00022989"/>
    </source>
</evidence>
<reference evidence="14" key="2">
    <citation type="submission" date="2025-08" db="UniProtKB">
        <authorList>
            <consortium name="Ensembl"/>
        </authorList>
    </citation>
    <scope>IDENTIFICATION</scope>
</reference>
<keyword evidence="6 12" id="KW-0472">Membrane</keyword>
<reference evidence="14" key="3">
    <citation type="submission" date="2025-09" db="UniProtKB">
        <authorList>
            <consortium name="Ensembl"/>
        </authorList>
    </citation>
    <scope>IDENTIFICATION</scope>
</reference>
<dbReference type="GO" id="GO:0007200">
    <property type="term" value="P:phospholipase C-activating G protein-coupled receptor signaling pathway"/>
    <property type="evidence" value="ECO:0007669"/>
    <property type="project" value="TreeGrafter"/>
</dbReference>
<evidence type="ECO:0000256" key="10">
    <source>
        <dbReference type="ARBA" id="ARBA00025736"/>
    </source>
</evidence>
<organism evidence="14 15">
    <name type="scientific">Poecilia formosa</name>
    <name type="common">Amazon molly</name>
    <name type="synonym">Limia formosa</name>
    <dbReference type="NCBI Taxonomy" id="48698"/>
    <lineage>
        <taxon>Eukaryota</taxon>
        <taxon>Metazoa</taxon>
        <taxon>Chordata</taxon>
        <taxon>Craniata</taxon>
        <taxon>Vertebrata</taxon>
        <taxon>Euteleostomi</taxon>
        <taxon>Actinopterygii</taxon>
        <taxon>Neopterygii</taxon>
        <taxon>Teleostei</taxon>
        <taxon>Neoteleostei</taxon>
        <taxon>Acanthomorphata</taxon>
        <taxon>Ovalentaria</taxon>
        <taxon>Atherinomorphae</taxon>
        <taxon>Cyprinodontiformes</taxon>
        <taxon>Poeciliidae</taxon>
        <taxon>Poeciliinae</taxon>
        <taxon>Poecilia</taxon>
    </lineage>
</organism>
<feature type="transmembrane region" description="Helical" evidence="12">
    <location>
        <begin position="139"/>
        <end position="158"/>
    </location>
</feature>
<feature type="transmembrane region" description="Helical" evidence="12">
    <location>
        <begin position="472"/>
        <end position="492"/>
    </location>
</feature>
<dbReference type="GO" id="GO:0004930">
    <property type="term" value="F:G protein-coupled receptor activity"/>
    <property type="evidence" value="ECO:0007669"/>
    <property type="project" value="UniProtKB-KW"/>
</dbReference>
<feature type="domain" description="G-protein coupled receptors family 1 profile" evidence="13">
    <location>
        <begin position="38"/>
        <end position="277"/>
    </location>
</feature>
<keyword evidence="2" id="KW-0145">Chemotaxis</keyword>
<feature type="transmembrane region" description="Helical" evidence="12">
    <location>
        <begin position="387"/>
        <end position="405"/>
    </location>
</feature>
<dbReference type="GO" id="GO:0005886">
    <property type="term" value="C:plasma membrane"/>
    <property type="evidence" value="ECO:0007669"/>
    <property type="project" value="TreeGrafter"/>
</dbReference>
<dbReference type="EMBL" id="AYCK01007825">
    <property type="status" value="NOT_ANNOTATED_CDS"/>
    <property type="molecule type" value="Genomic_DNA"/>
</dbReference>
<evidence type="ECO:0000256" key="2">
    <source>
        <dbReference type="ARBA" id="ARBA00022500"/>
    </source>
</evidence>
<keyword evidence="7" id="KW-1015">Disulfide bond</keyword>
<comment type="similarity">
    <text evidence="10">Belongs to the chemokine-like receptor (CMKLR) family.</text>
</comment>
<dbReference type="GO" id="GO:0006935">
    <property type="term" value="P:chemotaxis"/>
    <property type="evidence" value="ECO:0007669"/>
    <property type="project" value="UniProtKB-KW"/>
</dbReference>
<dbReference type="AlphaFoldDB" id="A0A087XM75"/>
<feature type="transmembrane region" description="Helical" evidence="12">
    <location>
        <begin position="512"/>
        <end position="529"/>
    </location>
</feature>
<evidence type="ECO:0000259" key="13">
    <source>
        <dbReference type="PROSITE" id="PS50262"/>
    </source>
</evidence>
<keyword evidence="15" id="KW-1185">Reference proteome</keyword>
<dbReference type="Proteomes" id="UP000028760">
    <property type="component" value="Unassembled WGS sequence"/>
</dbReference>
<dbReference type="PRINTS" id="PR00526">
    <property type="entry name" value="FMETLEUPHER"/>
</dbReference>
<evidence type="ECO:0000256" key="9">
    <source>
        <dbReference type="ARBA" id="ARBA00023224"/>
    </source>
</evidence>
<keyword evidence="4 12" id="KW-1133">Transmembrane helix</keyword>
<dbReference type="SUPFAM" id="SSF81321">
    <property type="entry name" value="Family A G protein-coupled receptor-like"/>
    <property type="match status" value="2"/>
</dbReference>
<dbReference type="Pfam" id="PF00001">
    <property type="entry name" value="7tm_1"/>
    <property type="match status" value="2"/>
</dbReference>
<evidence type="ECO:0000256" key="12">
    <source>
        <dbReference type="SAM" id="Phobius"/>
    </source>
</evidence>
<dbReference type="InterPro" id="IPR000276">
    <property type="entry name" value="GPCR_Rhodpsn"/>
</dbReference>
<dbReference type="Gene3D" id="1.20.1070.10">
    <property type="entry name" value="Rhodopsin 7-helix transmembrane proteins"/>
    <property type="match status" value="2"/>
</dbReference>
<feature type="transmembrane region" description="Helical" evidence="12">
    <location>
        <begin position="20"/>
        <end position="45"/>
    </location>
</feature>
<dbReference type="PANTHER" id="PTHR24225">
    <property type="entry name" value="CHEMOTACTIC RECEPTOR"/>
    <property type="match status" value="1"/>
</dbReference>
<dbReference type="PROSITE" id="PS00237">
    <property type="entry name" value="G_PROTEIN_RECEP_F1_1"/>
    <property type="match status" value="1"/>
</dbReference>
<dbReference type="GO" id="GO:0007204">
    <property type="term" value="P:positive regulation of cytosolic calcium ion concentration"/>
    <property type="evidence" value="ECO:0007669"/>
    <property type="project" value="TreeGrafter"/>
</dbReference>
<accession>A0A087XM75</accession>
<evidence type="ECO:0000256" key="7">
    <source>
        <dbReference type="ARBA" id="ARBA00023157"/>
    </source>
</evidence>
<dbReference type="PANTHER" id="PTHR24225:SF24">
    <property type="entry name" value="G-PROTEIN COUPLED RECEPTORS FAMILY 1 PROFILE DOMAIN-CONTAINING PROTEIN"/>
    <property type="match status" value="1"/>
</dbReference>
<dbReference type="GeneTree" id="ENSGT01020000230438"/>
<evidence type="ECO:0000256" key="11">
    <source>
        <dbReference type="RuleBase" id="RU000688"/>
    </source>
</evidence>
<evidence type="ECO:0000256" key="8">
    <source>
        <dbReference type="ARBA" id="ARBA00023170"/>
    </source>
</evidence>
<dbReference type="FunFam" id="1.20.1070.10:FF:000034">
    <property type="entry name" value="G-protein coupled receptor 1"/>
    <property type="match status" value="2"/>
</dbReference>
<feature type="domain" description="G-protein coupled receptors family 1 profile" evidence="13">
    <location>
        <begin position="327"/>
        <end position="569"/>
    </location>
</feature>
<keyword evidence="3 11" id="KW-0812">Transmembrane</keyword>
<feature type="transmembrane region" description="Helical" evidence="12">
    <location>
        <begin position="57"/>
        <end position="78"/>
    </location>
</feature>
<feature type="transmembrane region" description="Helical" evidence="12">
    <location>
        <begin position="219"/>
        <end position="238"/>
    </location>
</feature>
<reference evidence="15" key="1">
    <citation type="submission" date="2013-10" db="EMBL/GenBank/DDBJ databases">
        <authorList>
            <person name="Schartl M."/>
            <person name="Warren W."/>
        </authorList>
    </citation>
    <scope>NUCLEOTIDE SEQUENCE [LARGE SCALE GENOMIC DNA]</scope>
    <source>
        <strain evidence="15">female</strain>
    </source>
</reference>
<evidence type="ECO:0000256" key="1">
    <source>
        <dbReference type="ARBA" id="ARBA00004141"/>
    </source>
</evidence>
<feature type="transmembrane region" description="Helical" evidence="12">
    <location>
        <begin position="98"/>
        <end position="127"/>
    </location>
</feature>
<dbReference type="InterPro" id="IPR000826">
    <property type="entry name" value="Formyl_rcpt-rel"/>
</dbReference>
<protein>
    <submittedName>
        <fullName evidence="14">C3a anaphylatoxin chemotactic receptor-like</fullName>
    </submittedName>
</protein>
<feature type="transmembrane region" description="Helical" evidence="12">
    <location>
        <begin position="314"/>
        <end position="334"/>
    </location>
</feature>
<dbReference type="GO" id="GO:0006954">
    <property type="term" value="P:inflammatory response"/>
    <property type="evidence" value="ECO:0007669"/>
    <property type="project" value="TreeGrafter"/>
</dbReference>
<dbReference type="InterPro" id="IPR017452">
    <property type="entry name" value="GPCR_Rhodpsn_7TM"/>
</dbReference>
<dbReference type="Ensembl" id="ENSPFOT00000006890.2">
    <property type="protein sequence ID" value="ENSPFOP00000006878.2"/>
    <property type="gene ID" value="ENSPFOG00000006982.2"/>
</dbReference>
<evidence type="ECO:0000256" key="3">
    <source>
        <dbReference type="ARBA" id="ARBA00022692"/>
    </source>
</evidence>
<name>A0A087XM75_POEFO</name>
<comment type="similarity">
    <text evidence="11">Belongs to the G-protein coupled receptor 1 family.</text>
</comment>
<sequence length="595" mass="68222">KNLFSNISNFLSSDSVLKHVQTFSLVVYCLIILVGTVGNGLVIYVTGFKMKKTVNTVWFLNLALADFLFTAFLVFTAVSLSQQHHWPFGEFMCKLNNFVSLVNMFASVFFLAVISLDRCLSIWVVVWAQNKRTILKAQIISVAIWLAAGICSTPYAFFRITLDHDNKTYCTYSQEEKQKRILTIFRFLMGFLIPFLVILFSSVGIIIRSNHLQRARKRRFHRILFSIIFAFFICWLPFHVLNLIEANDQHLHNAVLIGRTLSVSLAFMNSCLNPILYVFILSNKCFHFSSSDNTTIDGSSGLKSALKHIRTFSLVIYCVIIVVGTVGNGLVIYVTGFKMKKTVNSLWFLNLALADFLFTAFLVFTAVSLSRQHQWPFGEFMCKLNNFVSLVNMFASVFFLMAINLDRCLSTWVVEWAQNERTVLKAQIISAVIWFAAGICSTPYARFRIVTNQENVTQCKYENNIQLKWTLYTFRFVVGFLIPFLAIFLSYVAIEIRSKRLQNVRKHLSHRIIVFIIVAFFTCWLPFHVMSFIDLASKNNQDLSKIVDIGGPLTVCLAFMNSCLNPILYVFIRDDFQNQFHQSVCFVVENALAED</sequence>
<dbReference type="CDD" id="cd14974">
    <property type="entry name" value="7tmA_Anaphylatoxin_R-like"/>
    <property type="match status" value="1"/>
</dbReference>
<dbReference type="GO" id="GO:0004875">
    <property type="term" value="F:complement receptor activity"/>
    <property type="evidence" value="ECO:0007669"/>
    <property type="project" value="TreeGrafter"/>
</dbReference>
<evidence type="ECO:0000256" key="5">
    <source>
        <dbReference type="ARBA" id="ARBA00023040"/>
    </source>
</evidence>
<evidence type="ECO:0000313" key="14">
    <source>
        <dbReference type="Ensembl" id="ENSPFOP00000006878.2"/>
    </source>
</evidence>
<evidence type="ECO:0000256" key="6">
    <source>
        <dbReference type="ARBA" id="ARBA00023136"/>
    </source>
</evidence>
<feature type="transmembrane region" description="Helical" evidence="12">
    <location>
        <begin position="184"/>
        <end position="207"/>
    </location>
</feature>
<keyword evidence="5 11" id="KW-0297">G-protein coupled receptor</keyword>
<keyword evidence="9 11" id="KW-0807">Transducer</keyword>
<dbReference type="PRINTS" id="PR00237">
    <property type="entry name" value="GPCRRHODOPSN"/>
</dbReference>
<dbReference type="PROSITE" id="PS50262">
    <property type="entry name" value="G_PROTEIN_RECEP_F1_2"/>
    <property type="match status" value="2"/>
</dbReference>